<proteinExistence type="predicted"/>
<gene>
    <name evidence="3" type="ORF">MBUL_02777</name>
    <name evidence="4" type="ORF">OICFNHDK_4359</name>
</gene>
<sequence>MSYSHANSAQQAKLQVHLAQLKRDEVETWFDGDMEAGDALNSKISRKLREAHVFVALMSPEYIHSHWCQLEYRRAMGRRARGAMRVVVVVLRHCDWKDTGASALKVLPRDGRVVSNWRTADEAFHDVTQGIRGAVRTVRASLAEDAKARPARAARSKASTGNAKTAGARRMKGATGPKRTKDGPPTRSRVSG</sequence>
<reference evidence="3" key="2">
    <citation type="submission" date="2019-12" db="EMBL/GenBank/DDBJ databases">
        <authorList>
            <person name="Cremers G."/>
        </authorList>
    </citation>
    <scope>NUCLEOTIDE SEQUENCE</scope>
    <source>
        <strain evidence="3">Mbul1</strain>
    </source>
</reference>
<protein>
    <recommendedName>
        <fullName evidence="2">TIR domain-containing protein</fullName>
    </recommendedName>
</protein>
<evidence type="ECO:0000313" key="3">
    <source>
        <dbReference type="EMBL" id="CAA2104587.1"/>
    </source>
</evidence>
<evidence type="ECO:0000256" key="1">
    <source>
        <dbReference type="SAM" id="MobiDB-lite"/>
    </source>
</evidence>
<reference evidence="4" key="1">
    <citation type="journal article" date="2016" name="Front. Microbiol.">
        <title>Genome Sequence of the Piezophilic, Mesophilic Sulfate-Reducing Bacterium Desulfovibrio indicus J2T.</title>
        <authorList>
            <person name="Cao J."/>
            <person name="Maignien L."/>
            <person name="Shao Z."/>
            <person name="Alain K."/>
            <person name="Jebbar M."/>
        </authorList>
    </citation>
    <scope>NUCLEOTIDE SEQUENCE</scope>
    <source>
        <strain evidence="4">DSM 21893</strain>
    </source>
</reference>
<dbReference type="Gene3D" id="3.40.50.10140">
    <property type="entry name" value="Toll/interleukin-1 receptor homology (TIR) domain"/>
    <property type="match status" value="1"/>
</dbReference>
<dbReference type="RefSeq" id="WP_018044318.1">
    <property type="nucleotide sequence ID" value="NZ_BPQF01000029.1"/>
</dbReference>
<dbReference type="Pfam" id="PF13676">
    <property type="entry name" value="TIR_2"/>
    <property type="match status" value="1"/>
</dbReference>
<evidence type="ECO:0000259" key="2">
    <source>
        <dbReference type="PROSITE" id="PS50104"/>
    </source>
</evidence>
<feature type="region of interest" description="Disordered" evidence="1">
    <location>
        <begin position="143"/>
        <end position="192"/>
    </location>
</feature>
<dbReference type="InterPro" id="IPR035897">
    <property type="entry name" value="Toll_tir_struct_dom_sf"/>
</dbReference>
<accession>A0A679J9J7</accession>
<organism evidence="3">
    <name type="scientific">Methylobacterium bullatum</name>
    <dbReference type="NCBI Taxonomy" id="570505"/>
    <lineage>
        <taxon>Bacteria</taxon>
        <taxon>Pseudomonadati</taxon>
        <taxon>Pseudomonadota</taxon>
        <taxon>Alphaproteobacteria</taxon>
        <taxon>Hyphomicrobiales</taxon>
        <taxon>Methylobacteriaceae</taxon>
        <taxon>Methylobacterium</taxon>
    </lineage>
</organism>
<dbReference type="PROSITE" id="PS50104">
    <property type="entry name" value="TIR"/>
    <property type="match status" value="1"/>
</dbReference>
<dbReference type="EMBL" id="LR743504">
    <property type="protein sequence ID" value="CAA2104587.1"/>
    <property type="molecule type" value="Genomic_DNA"/>
</dbReference>
<dbReference type="InterPro" id="IPR000157">
    <property type="entry name" value="TIR_dom"/>
</dbReference>
<dbReference type="EMBL" id="BPQF01000029">
    <property type="protein sequence ID" value="GJD41875.1"/>
    <property type="molecule type" value="Genomic_DNA"/>
</dbReference>
<keyword evidence="5" id="KW-1185">Reference proteome</keyword>
<dbReference type="GO" id="GO:0007165">
    <property type="term" value="P:signal transduction"/>
    <property type="evidence" value="ECO:0007669"/>
    <property type="project" value="InterPro"/>
</dbReference>
<feature type="domain" description="TIR" evidence="2">
    <location>
        <begin position="1"/>
        <end position="135"/>
    </location>
</feature>
<dbReference type="SUPFAM" id="SSF52200">
    <property type="entry name" value="Toll/Interleukin receptor TIR domain"/>
    <property type="match status" value="1"/>
</dbReference>
<evidence type="ECO:0000313" key="5">
    <source>
        <dbReference type="Proteomes" id="UP001055307"/>
    </source>
</evidence>
<dbReference type="Proteomes" id="UP001055307">
    <property type="component" value="Unassembled WGS sequence"/>
</dbReference>
<evidence type="ECO:0000313" key="4">
    <source>
        <dbReference type="EMBL" id="GJD41875.1"/>
    </source>
</evidence>
<name>A0A679J9J7_9HYPH</name>
<dbReference type="AlphaFoldDB" id="A0A679J9J7"/>
<dbReference type="SMART" id="SM00255">
    <property type="entry name" value="TIR"/>
    <property type="match status" value="1"/>
</dbReference>
<reference evidence="4" key="3">
    <citation type="submission" date="2021-08" db="EMBL/GenBank/DDBJ databases">
        <authorList>
            <person name="Tani A."/>
            <person name="Ola A."/>
            <person name="Ogura Y."/>
            <person name="Katsura K."/>
            <person name="Hayashi T."/>
        </authorList>
    </citation>
    <scope>NUCLEOTIDE SEQUENCE</scope>
    <source>
        <strain evidence="4">DSM 21893</strain>
    </source>
</reference>